<evidence type="ECO:0000256" key="1">
    <source>
        <dbReference type="SAM" id="SignalP"/>
    </source>
</evidence>
<organism evidence="2 3">
    <name type="scientific">Candidatus Eisenbergiella merdavium</name>
    <dbReference type="NCBI Taxonomy" id="2838551"/>
    <lineage>
        <taxon>Bacteria</taxon>
        <taxon>Bacillati</taxon>
        <taxon>Bacillota</taxon>
        <taxon>Clostridia</taxon>
        <taxon>Lachnospirales</taxon>
        <taxon>Lachnospiraceae</taxon>
        <taxon>Eisenbergiella</taxon>
    </lineage>
</organism>
<dbReference type="PROSITE" id="PS51257">
    <property type="entry name" value="PROKAR_LIPOPROTEIN"/>
    <property type="match status" value="1"/>
</dbReference>
<comment type="caution">
    <text evidence="2">The sequence shown here is derived from an EMBL/GenBank/DDBJ whole genome shotgun (WGS) entry which is preliminary data.</text>
</comment>
<dbReference type="Proteomes" id="UP000823891">
    <property type="component" value="Unassembled WGS sequence"/>
</dbReference>
<reference evidence="2" key="2">
    <citation type="submission" date="2021-04" db="EMBL/GenBank/DDBJ databases">
        <authorList>
            <person name="Gilroy R."/>
        </authorList>
    </citation>
    <scope>NUCLEOTIDE SEQUENCE</scope>
    <source>
        <strain evidence="2">USAMLcec2-132</strain>
    </source>
</reference>
<evidence type="ECO:0000313" key="3">
    <source>
        <dbReference type="Proteomes" id="UP000823891"/>
    </source>
</evidence>
<feature type="signal peptide" evidence="1">
    <location>
        <begin position="1"/>
        <end position="33"/>
    </location>
</feature>
<gene>
    <name evidence="2" type="ORF">H9761_09540</name>
</gene>
<sequence length="170" mass="18394">MKRKVPADCKAVCRRICLAGCLSLLLLSGCGEDAELELFYSEMEAFTDRAEQDFQTLSSIDPSSENAVNELLSAMDSLSETFAMLAEISVPEEFASIEEIADEASSYMSEAAGLYHEAYADGSYSENIAATAQENYNRAVMRMDIISAVLQGETPTGEAVTVTTEAARQS</sequence>
<dbReference type="EMBL" id="DWWS01000032">
    <property type="protein sequence ID" value="HJC23935.1"/>
    <property type="molecule type" value="Genomic_DNA"/>
</dbReference>
<protein>
    <recommendedName>
        <fullName evidence="4">Lipoprotein</fullName>
    </recommendedName>
</protein>
<dbReference type="AlphaFoldDB" id="A0A9D2NHA7"/>
<feature type="chain" id="PRO_5038810967" description="Lipoprotein" evidence="1">
    <location>
        <begin position="34"/>
        <end position="170"/>
    </location>
</feature>
<accession>A0A9D2NHA7</accession>
<keyword evidence="1" id="KW-0732">Signal</keyword>
<proteinExistence type="predicted"/>
<name>A0A9D2NHA7_9FIRM</name>
<evidence type="ECO:0008006" key="4">
    <source>
        <dbReference type="Google" id="ProtNLM"/>
    </source>
</evidence>
<evidence type="ECO:0000313" key="2">
    <source>
        <dbReference type="EMBL" id="HJC23935.1"/>
    </source>
</evidence>
<reference evidence="2" key="1">
    <citation type="journal article" date="2021" name="PeerJ">
        <title>Extensive microbial diversity within the chicken gut microbiome revealed by metagenomics and culture.</title>
        <authorList>
            <person name="Gilroy R."/>
            <person name="Ravi A."/>
            <person name="Getino M."/>
            <person name="Pursley I."/>
            <person name="Horton D.L."/>
            <person name="Alikhan N.F."/>
            <person name="Baker D."/>
            <person name="Gharbi K."/>
            <person name="Hall N."/>
            <person name="Watson M."/>
            <person name="Adriaenssens E.M."/>
            <person name="Foster-Nyarko E."/>
            <person name="Jarju S."/>
            <person name="Secka A."/>
            <person name="Antonio M."/>
            <person name="Oren A."/>
            <person name="Chaudhuri R.R."/>
            <person name="La Ragione R."/>
            <person name="Hildebrand F."/>
            <person name="Pallen M.J."/>
        </authorList>
    </citation>
    <scope>NUCLEOTIDE SEQUENCE</scope>
    <source>
        <strain evidence="2">USAMLcec2-132</strain>
    </source>
</reference>